<evidence type="ECO:0000256" key="1">
    <source>
        <dbReference type="SAM" id="MobiDB-lite"/>
    </source>
</evidence>
<sequence length="253" mass="28220">MNLIESQKTASGEPSPNSTNKTSAYEDVDLDHTDVKVKSTSNKETPAEVKQHNEDYLKKQKEDEEKEKDNPTTPPAAVVYSFVNKPKNTTENKTSSDQQEEDVYEESKEGLYDTSGNSPHKEPNTTEQYDTTENIKKEESENGDLSSAQKGQIVSFVYKLIENDSELKKEEKRQVATVSPTVRSSFESQGEGQTNTSNDVQSKQNYQNVKPEDQTGLTGLAPVSSTVRSSFESQGRDTQIGVMIYNPSKTIKM</sequence>
<feature type="compositionally biased region" description="Polar residues" evidence="1">
    <location>
        <begin position="176"/>
        <end position="208"/>
    </location>
</feature>
<accession>A0A6J8DC78</accession>
<evidence type="ECO:0000313" key="2">
    <source>
        <dbReference type="EMBL" id="CAC5406273.1"/>
    </source>
</evidence>
<feature type="compositionally biased region" description="Polar residues" evidence="1">
    <location>
        <begin position="86"/>
        <end position="97"/>
    </location>
</feature>
<name>A0A6J8DC78_MYTCO</name>
<dbReference type="EMBL" id="CACVKT020007199">
    <property type="protein sequence ID" value="CAC5406273.1"/>
    <property type="molecule type" value="Genomic_DNA"/>
</dbReference>
<reference evidence="2 3" key="1">
    <citation type="submission" date="2020-06" db="EMBL/GenBank/DDBJ databases">
        <authorList>
            <person name="Li R."/>
            <person name="Bekaert M."/>
        </authorList>
    </citation>
    <scope>NUCLEOTIDE SEQUENCE [LARGE SCALE GENOMIC DNA]</scope>
    <source>
        <strain evidence="3">wild</strain>
    </source>
</reference>
<protein>
    <submittedName>
        <fullName evidence="2">Uncharacterized protein</fullName>
    </submittedName>
</protein>
<dbReference type="AlphaFoldDB" id="A0A6J8DC78"/>
<organism evidence="2 3">
    <name type="scientific">Mytilus coruscus</name>
    <name type="common">Sea mussel</name>
    <dbReference type="NCBI Taxonomy" id="42192"/>
    <lineage>
        <taxon>Eukaryota</taxon>
        <taxon>Metazoa</taxon>
        <taxon>Spiralia</taxon>
        <taxon>Lophotrochozoa</taxon>
        <taxon>Mollusca</taxon>
        <taxon>Bivalvia</taxon>
        <taxon>Autobranchia</taxon>
        <taxon>Pteriomorphia</taxon>
        <taxon>Mytilida</taxon>
        <taxon>Mytiloidea</taxon>
        <taxon>Mytilidae</taxon>
        <taxon>Mytilinae</taxon>
        <taxon>Mytilus</taxon>
    </lineage>
</organism>
<feature type="region of interest" description="Disordered" evidence="1">
    <location>
        <begin position="167"/>
        <end position="237"/>
    </location>
</feature>
<evidence type="ECO:0000313" key="3">
    <source>
        <dbReference type="Proteomes" id="UP000507470"/>
    </source>
</evidence>
<keyword evidence="3" id="KW-1185">Reference proteome</keyword>
<feature type="compositionally biased region" description="Polar residues" evidence="1">
    <location>
        <begin position="1"/>
        <end position="23"/>
    </location>
</feature>
<proteinExistence type="predicted"/>
<dbReference type="OrthoDB" id="6154765at2759"/>
<gene>
    <name evidence="2" type="ORF">MCOR_39864</name>
</gene>
<feature type="compositionally biased region" description="Basic and acidic residues" evidence="1">
    <location>
        <begin position="45"/>
        <end position="70"/>
    </location>
</feature>
<feature type="region of interest" description="Disordered" evidence="1">
    <location>
        <begin position="1"/>
        <end position="149"/>
    </location>
</feature>
<dbReference type="Proteomes" id="UP000507470">
    <property type="component" value="Unassembled WGS sequence"/>
</dbReference>
<feature type="compositionally biased region" description="Polar residues" evidence="1">
    <location>
        <begin position="223"/>
        <end position="237"/>
    </location>
</feature>